<comment type="caution">
    <text evidence="2">The sequence shown here is derived from an EMBL/GenBank/DDBJ whole genome shotgun (WGS) entry which is preliminary data.</text>
</comment>
<keyword evidence="1" id="KW-0472">Membrane</keyword>
<organism evidence="2 3">
    <name type="scientific">Cymbomonas tetramitiformis</name>
    <dbReference type="NCBI Taxonomy" id="36881"/>
    <lineage>
        <taxon>Eukaryota</taxon>
        <taxon>Viridiplantae</taxon>
        <taxon>Chlorophyta</taxon>
        <taxon>Pyramimonadophyceae</taxon>
        <taxon>Pyramimonadales</taxon>
        <taxon>Pyramimonadaceae</taxon>
        <taxon>Cymbomonas</taxon>
    </lineage>
</organism>
<protein>
    <submittedName>
        <fullName evidence="2">Uncharacterized protein</fullName>
    </submittedName>
</protein>
<feature type="transmembrane region" description="Helical" evidence="1">
    <location>
        <begin position="82"/>
        <end position="111"/>
    </location>
</feature>
<proteinExistence type="predicted"/>
<evidence type="ECO:0000313" key="2">
    <source>
        <dbReference type="EMBL" id="KAK3237123.1"/>
    </source>
</evidence>
<reference evidence="2 3" key="1">
    <citation type="journal article" date="2015" name="Genome Biol. Evol.">
        <title>Comparative Genomics of a Bacterivorous Green Alga Reveals Evolutionary Causalities and Consequences of Phago-Mixotrophic Mode of Nutrition.</title>
        <authorList>
            <person name="Burns J.A."/>
            <person name="Paasch A."/>
            <person name="Narechania A."/>
            <person name="Kim E."/>
        </authorList>
    </citation>
    <scope>NUCLEOTIDE SEQUENCE [LARGE SCALE GENOMIC DNA]</scope>
    <source>
        <strain evidence="2 3">PLY_AMNH</strain>
    </source>
</reference>
<dbReference type="AlphaFoldDB" id="A0AAE0BJN3"/>
<name>A0AAE0BJN3_9CHLO</name>
<dbReference type="PANTHER" id="PTHR24002">
    <property type="entry name" value="SOLUTE CARRIER FAMILY 22 MEMBER 18"/>
    <property type="match status" value="1"/>
</dbReference>
<gene>
    <name evidence="2" type="ORF">CYMTET_52789</name>
</gene>
<feature type="transmembrane region" description="Helical" evidence="1">
    <location>
        <begin position="51"/>
        <end position="70"/>
    </location>
</feature>
<evidence type="ECO:0000313" key="3">
    <source>
        <dbReference type="Proteomes" id="UP001190700"/>
    </source>
</evidence>
<dbReference type="Gene3D" id="1.20.1250.20">
    <property type="entry name" value="MFS general substrate transporter like domains"/>
    <property type="match status" value="1"/>
</dbReference>
<dbReference type="Proteomes" id="UP001190700">
    <property type="component" value="Unassembled WGS sequence"/>
</dbReference>
<keyword evidence="3" id="KW-1185">Reference proteome</keyword>
<dbReference type="InterPro" id="IPR036259">
    <property type="entry name" value="MFS_trans_sf"/>
</dbReference>
<dbReference type="EMBL" id="LGRX02034701">
    <property type="protein sequence ID" value="KAK3237123.1"/>
    <property type="molecule type" value="Genomic_DNA"/>
</dbReference>
<keyword evidence="1" id="KW-1133">Transmembrane helix</keyword>
<dbReference type="GO" id="GO:0005635">
    <property type="term" value="C:nuclear envelope"/>
    <property type="evidence" value="ECO:0007669"/>
    <property type="project" value="TreeGrafter"/>
</dbReference>
<dbReference type="PANTHER" id="PTHR24002:SF3">
    <property type="entry name" value="SOLUTE CARRIER FAMILY 22 MEMBER 18"/>
    <property type="match status" value="1"/>
</dbReference>
<sequence>MIRGTRSFFVCGLGVPALLSVKFISAAASGLYHAIFVLVMSDRFGLSAADNGLVTSYVGFLSMLSQAFLIEWATSRFTERGIVITCTIIMAISFGAMSMATTVLHCCLILVHSQEPHHPKYHSSMNDTQTQCLHYTALVHRMGMKAKMNTGCMSSDFVSSKHSIYEHCCSIKIDDVRSR</sequence>
<accession>A0AAE0BJN3</accession>
<keyword evidence="1" id="KW-0812">Transmembrane</keyword>
<evidence type="ECO:0000256" key="1">
    <source>
        <dbReference type="SAM" id="Phobius"/>
    </source>
</evidence>
<dbReference type="SUPFAM" id="SSF103473">
    <property type="entry name" value="MFS general substrate transporter"/>
    <property type="match status" value="1"/>
</dbReference>